<evidence type="ECO:0000313" key="5">
    <source>
        <dbReference type="RefSeq" id="XP_006822810.1"/>
    </source>
</evidence>
<evidence type="ECO:0000256" key="2">
    <source>
        <dbReference type="ARBA" id="ARBA00023180"/>
    </source>
</evidence>
<keyword evidence="4" id="KW-1185">Reference proteome</keyword>
<dbReference type="InterPro" id="IPR050780">
    <property type="entry name" value="Mucin_vWF_Thrombospondin_sf"/>
</dbReference>
<organism evidence="4 5">
    <name type="scientific">Saccoglossus kowalevskii</name>
    <name type="common">Acorn worm</name>
    <dbReference type="NCBI Taxonomy" id="10224"/>
    <lineage>
        <taxon>Eukaryota</taxon>
        <taxon>Metazoa</taxon>
        <taxon>Hemichordata</taxon>
        <taxon>Enteropneusta</taxon>
        <taxon>Harrimaniidae</taxon>
        <taxon>Saccoglossus</taxon>
    </lineage>
</organism>
<keyword evidence="2" id="KW-0325">Glycoprotein</keyword>
<reference evidence="5" key="1">
    <citation type="submission" date="2025-08" db="UniProtKB">
        <authorList>
            <consortium name="RefSeq"/>
        </authorList>
    </citation>
    <scope>IDENTIFICATION</scope>
    <source>
        <tissue evidence="5">Testes</tissue>
    </source>
</reference>
<evidence type="ECO:0000313" key="4">
    <source>
        <dbReference type="Proteomes" id="UP000694865"/>
    </source>
</evidence>
<gene>
    <name evidence="5" type="primary">LOC100366378</name>
</gene>
<dbReference type="GeneID" id="100366378"/>
<dbReference type="PROSITE" id="PS51233">
    <property type="entry name" value="VWFD"/>
    <property type="match status" value="1"/>
</dbReference>
<keyword evidence="1" id="KW-1015">Disulfide bond</keyword>
<evidence type="ECO:0000256" key="1">
    <source>
        <dbReference type="ARBA" id="ARBA00023157"/>
    </source>
</evidence>
<name>A0ABM0MS19_SACKO</name>
<protein>
    <submittedName>
        <fullName evidence="5">BMP-binding endothelial regulator protein-like</fullName>
    </submittedName>
</protein>
<evidence type="ECO:0000259" key="3">
    <source>
        <dbReference type="PROSITE" id="PS51233"/>
    </source>
</evidence>
<sequence length="153" mass="17457">MGSRVGDRRRFKGMITCMQIYDRALNALEIKAAGENANCPKCPRPNVAGDPHMRTFDGRAYSFQGVGWYTLVKDCSNQKPEFEINIDFVPREDTGDKLRTRALGLNVTVGKENVLIDGQNEVKVSGEQHINCYKKKRFTGDSGFYNQRYDIYY</sequence>
<accession>A0ABM0MS19</accession>
<proteinExistence type="predicted"/>
<dbReference type="RefSeq" id="XP_006822810.1">
    <property type="nucleotide sequence ID" value="XM_006822747.1"/>
</dbReference>
<dbReference type="InterPro" id="IPR001846">
    <property type="entry name" value="VWF_type-D"/>
</dbReference>
<dbReference type="PANTHER" id="PTHR11339">
    <property type="entry name" value="EXTRACELLULAR MATRIX GLYCOPROTEIN RELATED"/>
    <property type="match status" value="1"/>
</dbReference>
<dbReference type="Proteomes" id="UP000694865">
    <property type="component" value="Unplaced"/>
</dbReference>
<dbReference type="Pfam" id="PF00094">
    <property type="entry name" value="VWD"/>
    <property type="match status" value="1"/>
</dbReference>
<feature type="domain" description="VWFD" evidence="3">
    <location>
        <begin position="43"/>
        <end position="153"/>
    </location>
</feature>